<gene>
    <name evidence="1" type="ORF">EZ428_02720</name>
</gene>
<reference evidence="1 2" key="1">
    <citation type="submission" date="2019-02" db="EMBL/GenBank/DDBJ databases">
        <title>Pedobacter sp. RP-1-13 sp. nov., isolated from Arctic soil.</title>
        <authorList>
            <person name="Dahal R.H."/>
        </authorList>
    </citation>
    <scope>NUCLEOTIDE SEQUENCE [LARGE SCALE GENOMIC DNA]</scope>
    <source>
        <strain evidence="1 2">RP-1-13</strain>
    </source>
</reference>
<dbReference type="OrthoDB" id="796582at2"/>
<dbReference type="Proteomes" id="UP000292884">
    <property type="component" value="Unassembled WGS sequence"/>
</dbReference>
<sequence length="152" mass="17903">MATEKSIVAHSSFHFEDLQLSSQKFYQSVEDTLNSFEYPNLRVTRVNLSEGTFITSSREYLCIQHKEHLFYVCAAPFGRSYFISWWLKEELSLWTFILSIIPFFGERWARNSMKKTFYQQDSEDLFLQSIKKIVEALVEKVTSDKGFRLAQA</sequence>
<comment type="caution">
    <text evidence="1">The sequence shown here is derived from an EMBL/GenBank/DDBJ whole genome shotgun (WGS) entry which is preliminary data.</text>
</comment>
<proteinExistence type="predicted"/>
<dbReference type="AlphaFoldDB" id="A0A4R0N1N9"/>
<protein>
    <submittedName>
        <fullName evidence="1">Uncharacterized protein</fullName>
    </submittedName>
</protein>
<evidence type="ECO:0000313" key="1">
    <source>
        <dbReference type="EMBL" id="TCC93701.1"/>
    </source>
</evidence>
<keyword evidence="2" id="KW-1185">Reference proteome</keyword>
<organism evidence="1 2">
    <name type="scientific">Pedobacter frigiditerrae</name>
    <dbReference type="NCBI Taxonomy" id="2530452"/>
    <lineage>
        <taxon>Bacteria</taxon>
        <taxon>Pseudomonadati</taxon>
        <taxon>Bacteroidota</taxon>
        <taxon>Sphingobacteriia</taxon>
        <taxon>Sphingobacteriales</taxon>
        <taxon>Sphingobacteriaceae</taxon>
        <taxon>Pedobacter</taxon>
    </lineage>
</organism>
<evidence type="ECO:0000313" key="2">
    <source>
        <dbReference type="Proteomes" id="UP000292884"/>
    </source>
</evidence>
<accession>A0A4R0N1N9</accession>
<name>A0A4R0N1N9_9SPHI</name>
<dbReference type="RefSeq" id="WP_131551567.1">
    <property type="nucleotide sequence ID" value="NZ_SJSK01000001.1"/>
</dbReference>
<dbReference type="EMBL" id="SJSK01000001">
    <property type="protein sequence ID" value="TCC93701.1"/>
    <property type="molecule type" value="Genomic_DNA"/>
</dbReference>